<sequence>QVLRSHVMVRVGGGWDTLEHYLDKHDPCRCASLSHRLTQARALGFSPQKAASPGSLPSPSLPVASSSPRSPGSIPEPVQLSVRVSDKSPELPRLRDQLPPRARRLSGDSDSSTSSAQSGPLGRRHGEDGAFQRVPRKAGGRRASEGTPTKQPSSRSQSQERGALRGQRRTAPEERGRPRLAKGPGKPSPRAQSQEPVLLISRGKDGQHSWARTAGLKESSRASPSESESGVPARGRLLGQSPQAQELEGLAKSFRTPLRLDPSQEQQLYRHLEEEFLANSQLLALAGDEEEPLGCTQQTTPDAGAVDSAYCSSSSSSSSLNFFNESNSPAVGSGPWTSVELAGSDTEELTEAQEGSVAGRWGEAPQGLQPQEAPKKPEQELSSYKLRPRVDVQLDKKPSKIPTPR</sequence>
<dbReference type="AlphaFoldDB" id="K7GCR8"/>
<feature type="domain" description="GAR" evidence="5">
    <location>
        <begin position="1"/>
        <end position="29"/>
    </location>
</feature>
<dbReference type="InterPro" id="IPR036534">
    <property type="entry name" value="GAR_dom_sf"/>
</dbReference>
<organism evidence="6 7">
    <name type="scientific">Pelodiscus sinensis</name>
    <name type="common">Chinese softshell turtle</name>
    <name type="synonym">Trionyx sinensis</name>
    <dbReference type="NCBI Taxonomy" id="13735"/>
    <lineage>
        <taxon>Eukaryota</taxon>
        <taxon>Metazoa</taxon>
        <taxon>Chordata</taxon>
        <taxon>Craniata</taxon>
        <taxon>Vertebrata</taxon>
        <taxon>Euteleostomi</taxon>
        <taxon>Archelosauria</taxon>
        <taxon>Testudinata</taxon>
        <taxon>Testudines</taxon>
        <taxon>Cryptodira</taxon>
        <taxon>Trionychia</taxon>
        <taxon>Trionychidae</taxon>
        <taxon>Pelodiscus</taxon>
    </lineage>
</organism>
<feature type="compositionally biased region" description="Low complexity" evidence="4">
    <location>
        <begin position="108"/>
        <end position="119"/>
    </location>
</feature>
<dbReference type="GO" id="GO:1904825">
    <property type="term" value="P:protein localization to microtubule plus-end"/>
    <property type="evidence" value="ECO:0007669"/>
    <property type="project" value="TreeGrafter"/>
</dbReference>
<dbReference type="Pfam" id="PF02187">
    <property type="entry name" value="GAS2"/>
    <property type="match status" value="1"/>
</dbReference>
<feature type="compositionally biased region" description="Low complexity" evidence="4">
    <location>
        <begin position="50"/>
        <end position="71"/>
    </location>
</feature>
<evidence type="ECO:0000256" key="4">
    <source>
        <dbReference type="SAM" id="MobiDB-lite"/>
    </source>
</evidence>
<dbReference type="InterPro" id="IPR003108">
    <property type="entry name" value="GAR_dom"/>
</dbReference>
<name>K7GCR8_PELSI</name>
<dbReference type="GO" id="GO:0051015">
    <property type="term" value="F:actin filament binding"/>
    <property type="evidence" value="ECO:0007669"/>
    <property type="project" value="TreeGrafter"/>
</dbReference>
<dbReference type="SUPFAM" id="SSF143575">
    <property type="entry name" value="GAS2 domain-like"/>
    <property type="match status" value="1"/>
</dbReference>
<dbReference type="GO" id="GO:0051764">
    <property type="term" value="P:actin crosslink formation"/>
    <property type="evidence" value="ECO:0007669"/>
    <property type="project" value="TreeGrafter"/>
</dbReference>
<evidence type="ECO:0000259" key="5">
    <source>
        <dbReference type="PROSITE" id="PS51460"/>
    </source>
</evidence>
<evidence type="ECO:0000256" key="3">
    <source>
        <dbReference type="ARBA" id="ARBA00023212"/>
    </source>
</evidence>
<evidence type="ECO:0000256" key="2">
    <source>
        <dbReference type="ARBA" id="ARBA00022490"/>
    </source>
</evidence>
<dbReference type="EMBL" id="AGCU01132702">
    <property type="status" value="NOT_ANNOTATED_CDS"/>
    <property type="molecule type" value="Genomic_DNA"/>
</dbReference>
<reference evidence="6" key="3">
    <citation type="submission" date="2025-08" db="UniProtKB">
        <authorList>
            <consortium name="Ensembl"/>
        </authorList>
    </citation>
    <scope>IDENTIFICATION</scope>
</reference>
<keyword evidence="7" id="KW-1185">Reference proteome</keyword>
<dbReference type="GO" id="GO:0001725">
    <property type="term" value="C:stress fiber"/>
    <property type="evidence" value="ECO:0007669"/>
    <property type="project" value="TreeGrafter"/>
</dbReference>
<feature type="compositionally biased region" description="Basic and acidic residues" evidence="4">
    <location>
        <begin position="388"/>
        <end position="398"/>
    </location>
</feature>
<reference evidence="7" key="2">
    <citation type="journal article" date="2013" name="Nat. Genet.">
        <title>The draft genomes of soft-shell turtle and green sea turtle yield insights into the development and evolution of the turtle-specific body plan.</title>
        <authorList>
            <person name="Wang Z."/>
            <person name="Pascual-Anaya J."/>
            <person name="Zadissa A."/>
            <person name="Li W."/>
            <person name="Niimura Y."/>
            <person name="Huang Z."/>
            <person name="Li C."/>
            <person name="White S."/>
            <person name="Xiong Z."/>
            <person name="Fang D."/>
            <person name="Wang B."/>
            <person name="Ming Y."/>
            <person name="Chen Y."/>
            <person name="Zheng Y."/>
            <person name="Kuraku S."/>
            <person name="Pignatelli M."/>
            <person name="Herrero J."/>
            <person name="Beal K."/>
            <person name="Nozawa M."/>
            <person name="Li Q."/>
            <person name="Wang J."/>
            <person name="Zhang H."/>
            <person name="Yu L."/>
            <person name="Shigenobu S."/>
            <person name="Wang J."/>
            <person name="Liu J."/>
            <person name="Flicek P."/>
            <person name="Searle S."/>
            <person name="Wang J."/>
            <person name="Kuratani S."/>
            <person name="Yin Y."/>
            <person name="Aken B."/>
            <person name="Zhang G."/>
            <person name="Irie N."/>
        </authorList>
    </citation>
    <scope>NUCLEOTIDE SEQUENCE [LARGE SCALE GENOMIC DNA]</scope>
    <source>
        <strain evidence="7">Daiwa-1</strain>
    </source>
</reference>
<feature type="region of interest" description="Disordered" evidence="4">
    <location>
        <begin position="289"/>
        <end position="405"/>
    </location>
</feature>
<dbReference type="Ensembl" id="ENSPSIT00000018164.1">
    <property type="protein sequence ID" value="ENSPSIP00000018079.1"/>
    <property type="gene ID" value="ENSPSIG00000016049.1"/>
</dbReference>
<comment type="subcellular location">
    <subcellularLocation>
        <location evidence="1">Cytoplasm</location>
        <location evidence="1">Cytoskeleton</location>
    </subcellularLocation>
</comment>
<dbReference type="GO" id="GO:0035371">
    <property type="term" value="C:microtubule plus-end"/>
    <property type="evidence" value="ECO:0007669"/>
    <property type="project" value="TreeGrafter"/>
</dbReference>
<dbReference type="GeneTree" id="ENSGT00940000154849"/>
<dbReference type="GO" id="GO:0008093">
    <property type="term" value="F:cytoskeletal anchor activity"/>
    <property type="evidence" value="ECO:0007669"/>
    <property type="project" value="TreeGrafter"/>
</dbReference>
<dbReference type="GO" id="GO:0005737">
    <property type="term" value="C:cytoplasm"/>
    <property type="evidence" value="ECO:0007669"/>
    <property type="project" value="TreeGrafter"/>
</dbReference>
<dbReference type="GO" id="GO:0031110">
    <property type="term" value="P:regulation of microtubule polymerization or depolymerization"/>
    <property type="evidence" value="ECO:0007669"/>
    <property type="project" value="TreeGrafter"/>
</dbReference>
<evidence type="ECO:0000313" key="6">
    <source>
        <dbReference type="Ensembl" id="ENSPSIP00000018079.1"/>
    </source>
</evidence>
<dbReference type="Proteomes" id="UP000007267">
    <property type="component" value="Unassembled WGS sequence"/>
</dbReference>
<dbReference type="Gene3D" id="3.30.920.20">
    <property type="entry name" value="Gas2-like domain"/>
    <property type="match status" value="1"/>
</dbReference>
<feature type="region of interest" description="Disordered" evidence="4">
    <location>
        <begin position="47"/>
        <end position="259"/>
    </location>
</feature>
<evidence type="ECO:0000313" key="7">
    <source>
        <dbReference type="Proteomes" id="UP000007267"/>
    </source>
</evidence>
<accession>K7GCR8</accession>
<dbReference type="GO" id="GO:0001578">
    <property type="term" value="P:microtubule bundle formation"/>
    <property type="evidence" value="ECO:0007669"/>
    <property type="project" value="TreeGrafter"/>
</dbReference>
<reference evidence="6" key="4">
    <citation type="submission" date="2025-09" db="UniProtKB">
        <authorList>
            <consortium name="Ensembl"/>
        </authorList>
    </citation>
    <scope>IDENTIFICATION</scope>
</reference>
<dbReference type="PANTHER" id="PTHR46756">
    <property type="entry name" value="TRANSGELIN"/>
    <property type="match status" value="1"/>
</dbReference>
<dbReference type="PANTHER" id="PTHR46756:SF16">
    <property type="entry name" value="GAS2-LIKE PROTEIN 1"/>
    <property type="match status" value="1"/>
</dbReference>
<dbReference type="GO" id="GO:0005884">
    <property type="term" value="C:actin filament"/>
    <property type="evidence" value="ECO:0007669"/>
    <property type="project" value="TreeGrafter"/>
</dbReference>
<reference evidence="7" key="1">
    <citation type="submission" date="2011-10" db="EMBL/GenBank/DDBJ databases">
        <authorList>
            <consortium name="Soft-shell Turtle Genome Consortium"/>
        </authorList>
    </citation>
    <scope>NUCLEOTIDE SEQUENCE [LARGE SCALE GENOMIC DNA]</scope>
    <source>
        <strain evidence="7">Daiwa-1</strain>
    </source>
</reference>
<feature type="compositionally biased region" description="Low complexity" evidence="4">
    <location>
        <begin position="312"/>
        <end position="328"/>
    </location>
</feature>
<evidence type="ECO:0000256" key="1">
    <source>
        <dbReference type="ARBA" id="ARBA00004245"/>
    </source>
</evidence>
<proteinExistence type="predicted"/>
<dbReference type="SMART" id="SM00243">
    <property type="entry name" value="GAS2"/>
    <property type="match status" value="1"/>
</dbReference>
<feature type="compositionally biased region" description="Basic and acidic residues" evidence="4">
    <location>
        <begin position="84"/>
        <end position="98"/>
    </location>
</feature>
<keyword evidence="2" id="KW-0963">Cytoplasm</keyword>
<keyword evidence="3" id="KW-0206">Cytoskeleton</keyword>
<protein>
    <submittedName>
        <fullName evidence="6">Growth arrest specific 2 like 1</fullName>
    </submittedName>
</protein>
<dbReference type="PROSITE" id="PS51460">
    <property type="entry name" value="GAR"/>
    <property type="match status" value="1"/>
</dbReference>
<feature type="compositionally biased region" description="Polar residues" evidence="4">
    <location>
        <begin position="146"/>
        <end position="160"/>
    </location>
</feature>
<dbReference type="GO" id="GO:0008017">
    <property type="term" value="F:microtubule binding"/>
    <property type="evidence" value="ECO:0007669"/>
    <property type="project" value="InterPro"/>
</dbReference>